<dbReference type="STRING" id="748224.HMPREF9436_03377"/>
<feature type="region of interest" description="Disordered" evidence="1">
    <location>
        <begin position="44"/>
        <end position="76"/>
    </location>
</feature>
<reference evidence="2 3" key="1">
    <citation type="submission" date="2010-08" db="EMBL/GenBank/DDBJ databases">
        <authorList>
            <person name="Weinstock G."/>
            <person name="Sodergren E."/>
            <person name="Clifton S."/>
            <person name="Fulton L."/>
            <person name="Fulton B."/>
            <person name="Courtney L."/>
            <person name="Fronick C."/>
            <person name="Harrison M."/>
            <person name="Strong C."/>
            <person name="Farmer C."/>
            <person name="Delahaunty K."/>
            <person name="Markovic C."/>
            <person name="Hall O."/>
            <person name="Minx P."/>
            <person name="Tomlinson C."/>
            <person name="Mitreva M."/>
            <person name="Hou S."/>
            <person name="Chen J."/>
            <person name="Wollam A."/>
            <person name="Pepin K.H."/>
            <person name="Johnson M."/>
            <person name="Bhonagiri V."/>
            <person name="Zhang X."/>
            <person name="Suruliraj S."/>
            <person name="Warren W."/>
            <person name="Chinwalla A."/>
            <person name="Mardis E.R."/>
            <person name="Wilson R.K."/>
        </authorList>
    </citation>
    <scope>NUCLEOTIDE SEQUENCE [LARGE SCALE GENOMIC DNA]</scope>
    <source>
        <strain evidence="2 3">KLE1255</strain>
    </source>
</reference>
<dbReference type="HOGENOM" id="CLU_2245932_0_0_9"/>
<accession>E2ZNU6</accession>
<dbReference type="EMBL" id="AECU01000248">
    <property type="protein sequence ID" value="EFQ05189.1"/>
    <property type="molecule type" value="Genomic_DNA"/>
</dbReference>
<evidence type="ECO:0000313" key="3">
    <source>
        <dbReference type="Proteomes" id="UP000006028"/>
    </source>
</evidence>
<comment type="caution">
    <text evidence="2">The sequence shown here is derived from an EMBL/GenBank/DDBJ whole genome shotgun (WGS) entry which is preliminary data.</text>
</comment>
<organism evidence="2 3">
    <name type="scientific">Faecalibacterium cf. prausnitzii KLE1255</name>
    <dbReference type="NCBI Taxonomy" id="748224"/>
    <lineage>
        <taxon>Bacteria</taxon>
        <taxon>Bacillati</taxon>
        <taxon>Bacillota</taxon>
        <taxon>Clostridia</taxon>
        <taxon>Eubacteriales</taxon>
        <taxon>Oscillospiraceae</taxon>
        <taxon>Faecalibacterium</taxon>
    </lineage>
</organism>
<proteinExistence type="predicted"/>
<dbReference type="AlphaFoldDB" id="E2ZNU6"/>
<dbReference type="BioCyc" id="FCF748224-HMP:GTSS-2349-MONOMER"/>
<evidence type="ECO:0000256" key="1">
    <source>
        <dbReference type="SAM" id="MobiDB-lite"/>
    </source>
</evidence>
<sequence>MQSHLYDLVGLPSKAGSNLKRTKKVKPEILEVWATELNTSVAYLNGETDDPSPVPAPAAPEQKEKAPQSDVDRLMEGLNAESIRKLREYAELLLLGQEQGKEKP</sequence>
<dbReference type="Proteomes" id="UP000006028">
    <property type="component" value="Unassembled WGS sequence"/>
</dbReference>
<gene>
    <name evidence="2" type="ORF">HMPREF9436_03377</name>
</gene>
<protein>
    <submittedName>
        <fullName evidence="2">Uncharacterized protein</fullName>
    </submittedName>
</protein>
<name>E2ZNU6_9FIRM</name>
<evidence type="ECO:0000313" key="2">
    <source>
        <dbReference type="EMBL" id="EFQ05189.1"/>
    </source>
</evidence>
<feature type="compositionally biased region" description="Basic and acidic residues" evidence="1">
    <location>
        <begin position="61"/>
        <end position="75"/>
    </location>
</feature>